<evidence type="ECO:0000256" key="2">
    <source>
        <dbReference type="SAM" id="SignalP"/>
    </source>
</evidence>
<evidence type="ECO:0000313" key="3">
    <source>
        <dbReference type="EMBL" id="WIA16614.1"/>
    </source>
</evidence>
<feature type="chain" id="PRO_5046841487" evidence="2">
    <location>
        <begin position="28"/>
        <end position="126"/>
    </location>
</feature>
<keyword evidence="1" id="KW-0472">Membrane</keyword>
<keyword evidence="4" id="KW-1185">Reference proteome</keyword>
<keyword evidence="1" id="KW-0812">Transmembrane</keyword>
<proteinExistence type="predicted"/>
<evidence type="ECO:0000313" key="4">
    <source>
        <dbReference type="Proteomes" id="UP001244341"/>
    </source>
</evidence>
<sequence>MGARRTQRQYAPFLALCAVCWGLVVQAQEAGQQAANSTTTSSSEITVSWIVQRAEQAAGLGVGVFCTGWVLILFLSLVFGNWGLLPEAAEGRDDAYAPAALAEVHVNVTQKKEKKQKHKEGQFIAN</sequence>
<keyword evidence="1" id="KW-1133">Transmembrane helix</keyword>
<accession>A0ABY8U584</accession>
<dbReference type="Proteomes" id="UP001244341">
    <property type="component" value="Chromosome 7b"/>
</dbReference>
<organism evidence="3 4">
    <name type="scientific">Tetradesmus obliquus</name>
    <name type="common">Green alga</name>
    <name type="synonym">Acutodesmus obliquus</name>
    <dbReference type="NCBI Taxonomy" id="3088"/>
    <lineage>
        <taxon>Eukaryota</taxon>
        <taxon>Viridiplantae</taxon>
        <taxon>Chlorophyta</taxon>
        <taxon>core chlorophytes</taxon>
        <taxon>Chlorophyceae</taxon>
        <taxon>CS clade</taxon>
        <taxon>Sphaeropleales</taxon>
        <taxon>Scenedesmaceae</taxon>
        <taxon>Tetradesmus</taxon>
    </lineage>
</organism>
<dbReference type="EMBL" id="CP126214">
    <property type="protein sequence ID" value="WIA16614.1"/>
    <property type="molecule type" value="Genomic_DNA"/>
</dbReference>
<gene>
    <name evidence="3" type="ORF">OEZ85_013281</name>
</gene>
<feature type="signal peptide" evidence="2">
    <location>
        <begin position="1"/>
        <end position="27"/>
    </location>
</feature>
<evidence type="ECO:0000256" key="1">
    <source>
        <dbReference type="SAM" id="Phobius"/>
    </source>
</evidence>
<feature type="transmembrane region" description="Helical" evidence="1">
    <location>
        <begin position="58"/>
        <end position="79"/>
    </location>
</feature>
<protein>
    <submittedName>
        <fullName evidence="3">Uncharacterized protein</fullName>
    </submittedName>
</protein>
<reference evidence="3 4" key="1">
    <citation type="submission" date="2023-05" db="EMBL/GenBank/DDBJ databases">
        <title>A 100% complete, gapless, phased diploid assembly of the Scenedesmus obliquus UTEX 3031 genome.</title>
        <authorList>
            <person name="Biondi T.C."/>
            <person name="Hanschen E.R."/>
            <person name="Kwon T."/>
            <person name="Eng W."/>
            <person name="Kruse C.P.S."/>
            <person name="Koehler S.I."/>
            <person name="Kunde Y."/>
            <person name="Gleasner C.D."/>
            <person name="You Mak K.T."/>
            <person name="Polle J."/>
            <person name="Hovde B.T."/>
            <person name="Starkenburg S.R."/>
        </authorList>
    </citation>
    <scope>NUCLEOTIDE SEQUENCE [LARGE SCALE GENOMIC DNA]</scope>
    <source>
        <strain evidence="3 4">DOE0152z</strain>
    </source>
</reference>
<keyword evidence="2" id="KW-0732">Signal</keyword>
<name>A0ABY8U584_TETOB</name>